<proteinExistence type="predicted"/>
<dbReference type="AlphaFoldDB" id="C8ZJK6"/>
<accession>C8ZJK6</accession>
<sequence>MSSDVAGVKKSSSSSSSTSSPFMFSMLLMFSRSISSTIKISANRILLCCTSSFSTTSGFFKIESNRLTSRSSSGIFSRTACNRSCGNCFSISAVLSFCVAPLCCKSTGRFSSAIYLLIFRSTR</sequence>
<evidence type="ECO:0000313" key="1">
    <source>
        <dbReference type="EMBL" id="CAY87137.1"/>
    </source>
</evidence>
<organism evidence="1 2">
    <name type="scientific">Saccharomyces cerevisiae (strain Lalvin EC1118 / Prise de mousse)</name>
    <name type="common">Baker's yeast</name>
    <dbReference type="NCBI Taxonomy" id="643680"/>
    <lineage>
        <taxon>Eukaryota</taxon>
        <taxon>Fungi</taxon>
        <taxon>Dikarya</taxon>
        <taxon>Ascomycota</taxon>
        <taxon>Saccharomycotina</taxon>
        <taxon>Saccharomycetes</taxon>
        <taxon>Saccharomycetales</taxon>
        <taxon>Saccharomycetaceae</taxon>
        <taxon>Saccharomyces</taxon>
    </lineage>
</organism>
<name>C8ZJK6_YEAS8</name>
<dbReference type="Proteomes" id="UP000000286">
    <property type="component" value="Chromosome XVI"/>
</dbReference>
<evidence type="ECO:0000313" key="2">
    <source>
        <dbReference type="Proteomes" id="UP000000286"/>
    </source>
</evidence>
<dbReference type="EMBL" id="FN394217">
    <property type="protein sequence ID" value="CAY87137.1"/>
    <property type="molecule type" value="Genomic_DNA"/>
</dbReference>
<reference evidence="1 2" key="1">
    <citation type="journal article" date="2009" name="Proc. Natl. Acad. Sci. U.S.A.">
        <title>Eukaryote-to-eukaryote gene transfer events revealed by the genome sequence of the wine yeast Saccharomyces cerevisiae EC1118.</title>
        <authorList>
            <person name="Novo M."/>
            <person name="Bigey F."/>
            <person name="Beyne E."/>
            <person name="Galeote V."/>
            <person name="Gavory F."/>
            <person name="Mallet S."/>
            <person name="Cambot B."/>
            <person name="Legras J.L."/>
            <person name="Wincker P."/>
            <person name="Casaregola S."/>
            <person name="Dequin S."/>
        </authorList>
    </citation>
    <scope>NUCLEOTIDE SEQUENCE [LARGE SCALE GENOMIC DNA]</scope>
    <source>
        <strain evidence="2">Lalvin EC1118 / Prise de mousse</strain>
    </source>
</reference>
<dbReference type="HOGENOM" id="CLU_2017001_0_0_1"/>
<protein>
    <submittedName>
        <fullName evidence="1">EC1118_1P2_5226p</fullName>
    </submittedName>
</protein>
<gene>
    <name evidence="1" type="ORF">EC1118_1P2_5226g</name>
</gene>